<dbReference type="AlphaFoldDB" id="A0A0S3SRY7"/>
<feature type="domain" description="Gamma tubulin complex component protein N-terminal" evidence="6">
    <location>
        <begin position="2"/>
        <end position="283"/>
    </location>
</feature>
<evidence type="ECO:0000256" key="2">
    <source>
        <dbReference type="ARBA" id="ARBA00022490"/>
    </source>
</evidence>
<dbReference type="GO" id="GO:0000930">
    <property type="term" value="C:gamma-tubulin complex"/>
    <property type="evidence" value="ECO:0007669"/>
    <property type="project" value="TreeGrafter"/>
</dbReference>
<name>A0A0S3SRY7_PHAAN</name>
<dbReference type="GO" id="GO:0000922">
    <property type="term" value="C:spindle pole"/>
    <property type="evidence" value="ECO:0007669"/>
    <property type="project" value="InterPro"/>
</dbReference>
<dbReference type="InterPro" id="IPR007259">
    <property type="entry name" value="GCP"/>
</dbReference>
<organism evidence="7 8">
    <name type="scientific">Vigna angularis var. angularis</name>
    <dbReference type="NCBI Taxonomy" id="157739"/>
    <lineage>
        <taxon>Eukaryota</taxon>
        <taxon>Viridiplantae</taxon>
        <taxon>Streptophyta</taxon>
        <taxon>Embryophyta</taxon>
        <taxon>Tracheophyta</taxon>
        <taxon>Spermatophyta</taxon>
        <taxon>Magnoliopsida</taxon>
        <taxon>eudicotyledons</taxon>
        <taxon>Gunneridae</taxon>
        <taxon>Pentapetalae</taxon>
        <taxon>rosids</taxon>
        <taxon>fabids</taxon>
        <taxon>Fabales</taxon>
        <taxon>Fabaceae</taxon>
        <taxon>Papilionoideae</taxon>
        <taxon>50 kb inversion clade</taxon>
        <taxon>NPAAA clade</taxon>
        <taxon>indigoferoid/millettioid clade</taxon>
        <taxon>Phaseoleae</taxon>
        <taxon>Vigna</taxon>
    </lineage>
</organism>
<dbReference type="GO" id="GO:0007020">
    <property type="term" value="P:microtubule nucleation"/>
    <property type="evidence" value="ECO:0007669"/>
    <property type="project" value="InterPro"/>
</dbReference>
<comment type="function">
    <text evidence="5">Component of the gamma-tubulin ring complex (gTuRC) which mediates microtubule nucleation.</text>
</comment>
<dbReference type="InterPro" id="IPR041470">
    <property type="entry name" value="GCP_N"/>
</dbReference>
<dbReference type="PANTHER" id="PTHR19302:SF27">
    <property type="entry name" value="GAMMA-TUBULIN COMPLEX COMPONENT 4"/>
    <property type="match status" value="1"/>
</dbReference>
<accession>A0A0S3SRY7</accession>
<reference evidence="7 8" key="1">
    <citation type="journal article" date="2015" name="Sci. Rep.">
        <title>The power of single molecule real-time sequencing technology in the de novo assembly of a eukaryotic genome.</title>
        <authorList>
            <person name="Sakai H."/>
            <person name="Naito K."/>
            <person name="Ogiso-Tanaka E."/>
            <person name="Takahashi Y."/>
            <person name="Iseki K."/>
            <person name="Muto C."/>
            <person name="Satou K."/>
            <person name="Teruya K."/>
            <person name="Shiroma A."/>
            <person name="Shimoji M."/>
            <person name="Hirano T."/>
            <person name="Itoh T."/>
            <person name="Kaga A."/>
            <person name="Tomooka N."/>
        </authorList>
    </citation>
    <scope>NUCLEOTIDE SEQUENCE [LARGE SCALE GENOMIC DNA]</scope>
    <source>
        <strain evidence="8">cv. Shumari</strain>
    </source>
</reference>
<dbReference type="Pfam" id="PF17681">
    <property type="entry name" value="GCP_N_terminal"/>
    <property type="match status" value="1"/>
</dbReference>
<comment type="subcellular location">
    <subcellularLocation>
        <location evidence="1 5">Cytoplasm</location>
        <location evidence="1 5">Cytoskeleton</location>
        <location evidence="1 5">Microtubule organizing center</location>
    </subcellularLocation>
</comment>
<dbReference type="GO" id="GO:0051321">
    <property type="term" value="P:meiotic cell cycle"/>
    <property type="evidence" value="ECO:0007669"/>
    <property type="project" value="TreeGrafter"/>
</dbReference>
<evidence type="ECO:0000256" key="4">
    <source>
        <dbReference type="ARBA" id="ARBA00023212"/>
    </source>
</evidence>
<evidence type="ECO:0000256" key="1">
    <source>
        <dbReference type="ARBA" id="ARBA00004267"/>
    </source>
</evidence>
<dbReference type="GO" id="GO:0031122">
    <property type="term" value="P:cytoplasmic microtubule organization"/>
    <property type="evidence" value="ECO:0007669"/>
    <property type="project" value="TreeGrafter"/>
</dbReference>
<dbReference type="PANTHER" id="PTHR19302">
    <property type="entry name" value="GAMMA TUBULIN COMPLEX PROTEIN"/>
    <property type="match status" value="1"/>
</dbReference>
<dbReference type="GO" id="GO:0043015">
    <property type="term" value="F:gamma-tubulin binding"/>
    <property type="evidence" value="ECO:0007669"/>
    <property type="project" value="InterPro"/>
</dbReference>
<protein>
    <recommendedName>
        <fullName evidence="5">Gamma-tubulin complex component</fullName>
    </recommendedName>
</protein>
<sequence length="283" mass="32581">MLHELLLALLGYTGDLIVDRRDHLTAEAPISDECTFKLAPDISFIDPSDRELIERIIVLGFYYREMERFSAKCRNLSWIRSANTNPLEKKEKESVYRRALANGIVEVLSVYRSAVLHIEQKLLSETMPILATVTQGLNKFFCLLPPLYELVLEIERDDIRGGQLLNLLHKRCHCGVPELQTCMQRLLWHGHLVMYNQLASWMVYGILQDQHGEFFIRRQEDRDVGSNSSHPDISEKLARMSTDDASLSDWHLGFHISLDMLPEYIPMRVAESILFAGKAVRVL</sequence>
<gene>
    <name evidence="7" type="primary">Vigan.08G234200</name>
    <name evidence="7" type="ORF">VIGAN_08234200</name>
</gene>
<dbReference type="GO" id="GO:0051225">
    <property type="term" value="P:spindle assembly"/>
    <property type="evidence" value="ECO:0007669"/>
    <property type="project" value="TreeGrafter"/>
</dbReference>
<dbReference type="Proteomes" id="UP000291084">
    <property type="component" value="Chromosome 8"/>
</dbReference>
<evidence type="ECO:0000313" key="7">
    <source>
        <dbReference type="EMBL" id="BAT95588.1"/>
    </source>
</evidence>
<evidence type="ECO:0000313" key="8">
    <source>
        <dbReference type="Proteomes" id="UP000291084"/>
    </source>
</evidence>
<keyword evidence="4 5" id="KW-0206">Cytoskeleton</keyword>
<keyword evidence="8" id="KW-1185">Reference proteome</keyword>
<evidence type="ECO:0000256" key="5">
    <source>
        <dbReference type="RuleBase" id="RU363050"/>
    </source>
</evidence>
<dbReference type="EMBL" id="AP015041">
    <property type="protein sequence ID" value="BAT95588.1"/>
    <property type="molecule type" value="Genomic_DNA"/>
</dbReference>
<evidence type="ECO:0000256" key="3">
    <source>
        <dbReference type="ARBA" id="ARBA00022701"/>
    </source>
</evidence>
<proteinExistence type="inferred from homology"/>
<dbReference type="GO" id="GO:0051011">
    <property type="term" value="F:microtubule minus-end binding"/>
    <property type="evidence" value="ECO:0007669"/>
    <property type="project" value="TreeGrafter"/>
</dbReference>
<keyword evidence="2 5" id="KW-0963">Cytoplasm</keyword>
<dbReference type="GO" id="GO:0005874">
    <property type="term" value="C:microtubule"/>
    <property type="evidence" value="ECO:0007669"/>
    <property type="project" value="UniProtKB-KW"/>
</dbReference>
<keyword evidence="3 5" id="KW-0493">Microtubule</keyword>
<evidence type="ECO:0000259" key="6">
    <source>
        <dbReference type="Pfam" id="PF17681"/>
    </source>
</evidence>
<dbReference type="GO" id="GO:0000278">
    <property type="term" value="P:mitotic cell cycle"/>
    <property type="evidence" value="ECO:0007669"/>
    <property type="project" value="TreeGrafter"/>
</dbReference>
<dbReference type="OrthoDB" id="78652at2759"/>
<comment type="similarity">
    <text evidence="5">Belongs to the TUBGCP family.</text>
</comment>